<reference evidence="3" key="1">
    <citation type="submission" date="2021-01" db="EMBL/GenBank/DDBJ databases">
        <authorList>
            <person name="Corre E."/>
            <person name="Pelletier E."/>
            <person name="Niang G."/>
            <person name="Scheremetjew M."/>
            <person name="Finn R."/>
            <person name="Kale V."/>
            <person name="Holt S."/>
            <person name="Cochrane G."/>
            <person name="Meng A."/>
            <person name="Brown T."/>
            <person name="Cohen L."/>
        </authorList>
    </citation>
    <scope>NUCLEOTIDE SEQUENCE</scope>
    <source>
        <strain evidence="3">RCC1130</strain>
    </source>
</reference>
<dbReference type="InterPro" id="IPR026138">
    <property type="entry name" value="CLN5"/>
</dbReference>
<dbReference type="PANTHER" id="PTHR15380">
    <property type="entry name" value="CEROID-LIPOFUSCINOSIS, NEURONAL 5"/>
    <property type="match status" value="1"/>
</dbReference>
<dbReference type="GO" id="GO:0005765">
    <property type="term" value="C:lysosomal membrane"/>
    <property type="evidence" value="ECO:0007669"/>
    <property type="project" value="TreeGrafter"/>
</dbReference>
<sequence>MTVQWYAFDFPFGTFLPKALEDGTLIWNNTAAAFYQPVVDPDRWRKGQRLIGTIQGAVFNEYARWVPQYTAARPGYQAFEVWDKPTLTDDTVLWVRSNICDSFVQASLCAMYGFGQASGGTAFGTAAAGSPTIRRNYIPLISKSAPEAVDMDDPAQMERVRAFYSSLRKVVSDGRVRTTEFVKMLADDLDMFYVYDSTTATYLRVKLSPPYLPLDSLYQPMRLPWLETLAQDPLTPTATPTAPPVDKDDVVDEGLLTSDLSVAASATTRLFARRAPPVLAAKLKPVLKPDLLAALIFAAAAAAGLNQMGWAVTDELELGTGTCVGLAIGLVIGRAL</sequence>
<dbReference type="EMBL" id="HBER01042640">
    <property type="protein sequence ID" value="CAD8546206.1"/>
    <property type="molecule type" value="Transcribed_RNA"/>
</dbReference>
<evidence type="ECO:0000313" key="3">
    <source>
        <dbReference type="EMBL" id="CAD8546206.1"/>
    </source>
</evidence>
<dbReference type="AlphaFoldDB" id="A0A7S0JBA4"/>
<dbReference type="GO" id="GO:0016798">
    <property type="term" value="F:hydrolase activity, acting on glycosyl bonds"/>
    <property type="evidence" value="ECO:0007669"/>
    <property type="project" value="TreeGrafter"/>
</dbReference>
<evidence type="ECO:0000256" key="1">
    <source>
        <dbReference type="ARBA" id="ARBA00007028"/>
    </source>
</evidence>
<dbReference type="Pfam" id="PF15014">
    <property type="entry name" value="CLN5"/>
    <property type="match status" value="1"/>
</dbReference>
<organism evidence="3">
    <name type="scientific">Calcidiscus leptoporus</name>
    <dbReference type="NCBI Taxonomy" id="127549"/>
    <lineage>
        <taxon>Eukaryota</taxon>
        <taxon>Haptista</taxon>
        <taxon>Haptophyta</taxon>
        <taxon>Prymnesiophyceae</taxon>
        <taxon>Coccolithales</taxon>
        <taxon>Calcidiscaceae</taxon>
        <taxon>Calcidiscus</taxon>
    </lineage>
</organism>
<dbReference type="PANTHER" id="PTHR15380:SF2">
    <property type="entry name" value="CEROID-LIPOFUSCINOSIS NEURONAL PROTEIN 5"/>
    <property type="match status" value="1"/>
</dbReference>
<proteinExistence type="inferred from homology"/>
<evidence type="ECO:0000256" key="2">
    <source>
        <dbReference type="ARBA" id="ARBA00023180"/>
    </source>
</evidence>
<dbReference type="GO" id="GO:0007040">
    <property type="term" value="P:lysosome organization"/>
    <property type="evidence" value="ECO:0007669"/>
    <property type="project" value="TreeGrafter"/>
</dbReference>
<protein>
    <submittedName>
        <fullName evidence="3">Uncharacterized protein</fullName>
    </submittedName>
</protein>
<keyword evidence="2" id="KW-0325">Glycoprotein</keyword>
<accession>A0A7S0JBA4</accession>
<gene>
    <name evidence="3" type="ORF">CLEP1334_LOCUS21496</name>
</gene>
<comment type="similarity">
    <text evidence="1">Belongs to the CLN5 family.</text>
</comment>
<name>A0A7S0JBA4_9EUKA</name>